<proteinExistence type="predicted"/>
<evidence type="ECO:0000313" key="4">
    <source>
        <dbReference type="Proteomes" id="UP000483820"/>
    </source>
</evidence>
<reference evidence="1" key="1">
    <citation type="submission" date="2007-07" db="EMBL/GenBank/DDBJ databases">
        <title>PCAP assembly of the Caenorhabditis remanei genome.</title>
        <authorList>
            <consortium name="The Caenorhabditis remanei Sequencing Consortium"/>
            <person name="Wilson R.K."/>
        </authorList>
    </citation>
    <scope>NUCLEOTIDE SEQUENCE [LARGE SCALE GENOMIC DNA]</scope>
    <source>
        <strain evidence="1">PB4641</strain>
    </source>
</reference>
<accession>E3N1A7</accession>
<dbReference type="RefSeq" id="XP_003097807.1">
    <property type="nucleotide sequence ID" value="XM_003097759.1"/>
</dbReference>
<dbReference type="EMBL" id="WUAV01000002">
    <property type="protein sequence ID" value="KAF1764471.1"/>
    <property type="molecule type" value="Genomic_DNA"/>
</dbReference>
<dbReference type="InParanoid" id="E3N1A7"/>
<organism evidence="3">
    <name type="scientific">Caenorhabditis remanei</name>
    <name type="common">Caenorhabditis vulgaris</name>
    <dbReference type="NCBI Taxonomy" id="31234"/>
    <lineage>
        <taxon>Eukaryota</taxon>
        <taxon>Metazoa</taxon>
        <taxon>Ecdysozoa</taxon>
        <taxon>Nematoda</taxon>
        <taxon>Chromadorea</taxon>
        <taxon>Rhabditida</taxon>
        <taxon>Rhabditina</taxon>
        <taxon>Rhabditomorpha</taxon>
        <taxon>Rhabditoidea</taxon>
        <taxon>Rhabditidae</taxon>
        <taxon>Peloderinae</taxon>
        <taxon>Caenorhabditis</taxon>
    </lineage>
</organism>
<gene>
    <name evidence="1" type="ORF">CRE_13617</name>
    <name evidence="2" type="ORF">GCK72_004419</name>
</gene>
<reference evidence="2 4" key="2">
    <citation type="submission" date="2019-12" db="EMBL/GenBank/DDBJ databases">
        <title>Chromosome-level assembly of the Caenorhabditis remanei genome.</title>
        <authorList>
            <person name="Teterina A.A."/>
            <person name="Willis J.H."/>
            <person name="Phillips P.C."/>
        </authorList>
    </citation>
    <scope>NUCLEOTIDE SEQUENCE [LARGE SCALE GENOMIC DNA]</scope>
    <source>
        <strain evidence="2 4">PX506</strain>
        <tissue evidence="2">Whole organism</tissue>
    </source>
</reference>
<dbReference type="Proteomes" id="UP000008281">
    <property type="component" value="Unassembled WGS sequence"/>
</dbReference>
<dbReference type="KEGG" id="crq:GCK72_004419"/>
<evidence type="ECO:0000313" key="2">
    <source>
        <dbReference type="EMBL" id="KAF1764471.1"/>
    </source>
</evidence>
<dbReference type="HOGENOM" id="CLU_183225_0_0_1"/>
<keyword evidence="3" id="KW-1185">Reference proteome</keyword>
<dbReference type="EMBL" id="DS268508">
    <property type="protein sequence ID" value="EFO83297.1"/>
    <property type="molecule type" value="Genomic_DNA"/>
</dbReference>
<protein>
    <submittedName>
        <fullName evidence="1">Uncharacterized protein</fullName>
    </submittedName>
</protein>
<evidence type="ECO:0000313" key="1">
    <source>
        <dbReference type="EMBL" id="EFO83297.1"/>
    </source>
</evidence>
<name>E3N1A7_CAERE</name>
<sequence length="107" mass="12915">MSIKKTTSDGKYFTVQGLKEYLQTQEQYFEFFLDCPYYRMSKEVTSLLAVYDGLTPEEITTRFFQLKIAQPQKPKASKVRRESICWRHLWNKLKFWNIRTSKKSEKK</sequence>
<dbReference type="AlphaFoldDB" id="E3N1A7"/>
<dbReference type="GeneID" id="9826991"/>
<dbReference type="Proteomes" id="UP000483820">
    <property type="component" value="Chromosome II"/>
</dbReference>
<evidence type="ECO:0000313" key="3">
    <source>
        <dbReference type="Proteomes" id="UP000008281"/>
    </source>
</evidence>
<dbReference type="CTD" id="9826991"/>